<dbReference type="EMBL" id="KV441550">
    <property type="protein sequence ID" value="OAG08686.1"/>
    <property type="molecule type" value="Genomic_DNA"/>
</dbReference>
<dbReference type="Gene3D" id="1.10.287.1490">
    <property type="match status" value="1"/>
</dbReference>
<name>A0A177CN11_9PLEO</name>
<dbReference type="AlphaFoldDB" id="A0A177CN11"/>
<protein>
    <submittedName>
        <fullName evidence="3">Uncharacterized protein</fullName>
    </submittedName>
</protein>
<feature type="region of interest" description="Disordered" evidence="2">
    <location>
        <begin position="1"/>
        <end position="23"/>
    </location>
</feature>
<feature type="coiled-coil region" evidence="1">
    <location>
        <begin position="55"/>
        <end position="89"/>
    </location>
</feature>
<evidence type="ECO:0000256" key="2">
    <source>
        <dbReference type="SAM" id="MobiDB-lite"/>
    </source>
</evidence>
<evidence type="ECO:0000313" key="3">
    <source>
        <dbReference type="EMBL" id="OAG08686.1"/>
    </source>
</evidence>
<accession>A0A177CN11</accession>
<feature type="region of interest" description="Disordered" evidence="2">
    <location>
        <begin position="461"/>
        <end position="507"/>
    </location>
</feature>
<reference evidence="3 4" key="1">
    <citation type="submission" date="2016-05" db="EMBL/GenBank/DDBJ databases">
        <title>Comparative analysis of secretome profiles of manganese(II)-oxidizing ascomycete fungi.</title>
        <authorList>
            <consortium name="DOE Joint Genome Institute"/>
            <person name="Zeiner C.A."/>
            <person name="Purvine S.O."/>
            <person name="Zink E.M."/>
            <person name="Wu S."/>
            <person name="Pasa-Tolic L."/>
            <person name="Chaput D.L."/>
            <person name="Haridas S."/>
            <person name="Grigoriev I.V."/>
            <person name="Santelli C.M."/>
            <person name="Hansel C.M."/>
        </authorList>
    </citation>
    <scope>NUCLEOTIDE SEQUENCE [LARGE SCALE GENOMIC DNA]</scope>
    <source>
        <strain evidence="3 4">AP3s5-JAC2a</strain>
    </source>
</reference>
<gene>
    <name evidence="3" type="ORF">CC84DRAFT_1240080</name>
</gene>
<evidence type="ECO:0000313" key="4">
    <source>
        <dbReference type="Proteomes" id="UP000077069"/>
    </source>
</evidence>
<dbReference type="InParanoid" id="A0A177CN11"/>
<keyword evidence="1" id="KW-0175">Coiled coil</keyword>
<dbReference type="OrthoDB" id="5421041at2759"/>
<dbReference type="RefSeq" id="XP_018039051.1">
    <property type="nucleotide sequence ID" value="XM_018184005.1"/>
</dbReference>
<proteinExistence type="predicted"/>
<dbReference type="Proteomes" id="UP000077069">
    <property type="component" value="Unassembled WGS sequence"/>
</dbReference>
<dbReference type="GeneID" id="28767491"/>
<organism evidence="3 4">
    <name type="scientific">Paraphaeosphaeria sporulosa</name>
    <dbReference type="NCBI Taxonomy" id="1460663"/>
    <lineage>
        <taxon>Eukaryota</taxon>
        <taxon>Fungi</taxon>
        <taxon>Dikarya</taxon>
        <taxon>Ascomycota</taxon>
        <taxon>Pezizomycotina</taxon>
        <taxon>Dothideomycetes</taxon>
        <taxon>Pleosporomycetidae</taxon>
        <taxon>Pleosporales</taxon>
        <taxon>Massarineae</taxon>
        <taxon>Didymosphaeriaceae</taxon>
        <taxon>Paraphaeosphaeria</taxon>
    </lineage>
</organism>
<feature type="coiled-coil region" evidence="1">
    <location>
        <begin position="119"/>
        <end position="216"/>
    </location>
</feature>
<evidence type="ECO:0000256" key="1">
    <source>
        <dbReference type="SAM" id="Coils"/>
    </source>
</evidence>
<sequence length="507" mass="57025">MATKSVPRVNGVQPGDGNIDAASQDMPALQDLWKAIHAISREDGFGRFAQLVERVDSQEADLKDKDGKINALESQLAACEASHRASNKELFDKFEERHQQWSDKNEVLRSGVAALNTASEEKDKSIEALRGELKRTQAQVVDLEKAYGAEKKSVKIKNVQIAELDAQRKTAVNEANDLKARLKKAEDNAIALNRSLQEEANEKQKHLSDAVEANKKIEKYKGFTVKIESLNLPAVRMFKNRIPLPQNNSKIAKEMRVAVVLGALANLMVQFLFQPTYVLGERGGLRQLLRYQATVDPLKEMYARGIILSMKHDYQDEIDQEKIDKIIDDLRDVVRVDILFDTKDDLENFCEALDDLLLQFQDLWKKIQRGKEKLEPSFEERPSAAKYPWYIVGLPAAVETQKRSSSPPATTDAQDDTIIVPQIVQMRTKGDPEPVTHGWVLQKTQIHAADEEIRRISRGLRITPFGEEDTGRPRTRTRRAPSISGNASPDQKKGSPFLPRSSAAQDA</sequence>
<keyword evidence="4" id="KW-1185">Reference proteome</keyword>